<sequence length="78" mass="8742">MSITFAAVWINCATMHINVISCFGPCLCSNSAILTLASLLPLLFGSEKQVLSIFAFCGHCKEEQHTFLPCKYKYLYFI</sequence>
<evidence type="ECO:0000313" key="1">
    <source>
        <dbReference type="EMBL" id="KOF88613.1"/>
    </source>
</evidence>
<proteinExistence type="predicted"/>
<organism evidence="1">
    <name type="scientific">Octopus bimaculoides</name>
    <name type="common">California two-spotted octopus</name>
    <dbReference type="NCBI Taxonomy" id="37653"/>
    <lineage>
        <taxon>Eukaryota</taxon>
        <taxon>Metazoa</taxon>
        <taxon>Spiralia</taxon>
        <taxon>Lophotrochozoa</taxon>
        <taxon>Mollusca</taxon>
        <taxon>Cephalopoda</taxon>
        <taxon>Coleoidea</taxon>
        <taxon>Octopodiformes</taxon>
        <taxon>Octopoda</taxon>
        <taxon>Incirrata</taxon>
        <taxon>Octopodidae</taxon>
        <taxon>Octopus</taxon>
    </lineage>
</organism>
<name>A0A0L8HH83_OCTBM</name>
<dbReference type="EMBL" id="KQ418168">
    <property type="protein sequence ID" value="KOF88613.1"/>
    <property type="molecule type" value="Genomic_DNA"/>
</dbReference>
<accession>A0A0L8HH83</accession>
<gene>
    <name evidence="1" type="ORF">OCBIM_22014702mg</name>
</gene>
<protein>
    <submittedName>
        <fullName evidence="1">Uncharacterized protein</fullName>
    </submittedName>
</protein>
<dbReference type="AlphaFoldDB" id="A0A0L8HH83"/>
<reference evidence="1" key="1">
    <citation type="submission" date="2015-07" db="EMBL/GenBank/DDBJ databases">
        <title>MeaNS - Measles Nucleotide Surveillance Program.</title>
        <authorList>
            <person name="Tran T."/>
            <person name="Druce J."/>
        </authorList>
    </citation>
    <scope>NUCLEOTIDE SEQUENCE</scope>
    <source>
        <strain evidence="1">UCB-OBI-ISO-001</strain>
        <tissue evidence="1">Gonad</tissue>
    </source>
</reference>